<dbReference type="GO" id="GO:0000725">
    <property type="term" value="P:recombinational repair"/>
    <property type="evidence" value="ECO:0007669"/>
    <property type="project" value="TreeGrafter"/>
</dbReference>
<dbReference type="InterPro" id="IPR027417">
    <property type="entry name" value="P-loop_NTPase"/>
</dbReference>
<name>A0A6S6U9V9_9GAMM</name>
<protein>
    <recommendedName>
        <fullName evidence="5">DNA 3'-5' helicase II</fullName>
    </recommendedName>
</protein>
<keyword evidence="4" id="KW-0067">ATP-binding</keyword>
<dbReference type="AlphaFoldDB" id="A0A6S6U9V9"/>
<dbReference type="InterPro" id="IPR000212">
    <property type="entry name" value="DNA_helicase_UvrD/REP"/>
</dbReference>
<evidence type="ECO:0000256" key="4">
    <source>
        <dbReference type="ARBA" id="ARBA00022840"/>
    </source>
</evidence>
<proteinExistence type="predicted"/>
<dbReference type="InterPro" id="IPR014016">
    <property type="entry name" value="UvrD-like_ATP-bd"/>
</dbReference>
<gene>
    <name evidence="7" type="ORF">HELGO_WM7777</name>
</gene>
<dbReference type="GO" id="GO:0016787">
    <property type="term" value="F:hydrolase activity"/>
    <property type="evidence" value="ECO:0007669"/>
    <property type="project" value="UniProtKB-KW"/>
</dbReference>
<evidence type="ECO:0000256" key="5">
    <source>
        <dbReference type="ARBA" id="ARBA00034923"/>
    </source>
</evidence>
<organism evidence="7">
    <name type="scientific">uncultured Thiotrichaceae bacterium</name>
    <dbReference type="NCBI Taxonomy" id="298394"/>
    <lineage>
        <taxon>Bacteria</taxon>
        <taxon>Pseudomonadati</taxon>
        <taxon>Pseudomonadota</taxon>
        <taxon>Gammaproteobacteria</taxon>
        <taxon>Thiotrichales</taxon>
        <taxon>Thiotrichaceae</taxon>
        <taxon>environmental samples</taxon>
    </lineage>
</organism>
<evidence type="ECO:0000256" key="2">
    <source>
        <dbReference type="ARBA" id="ARBA00022801"/>
    </source>
</evidence>
<dbReference type="GO" id="GO:0005829">
    <property type="term" value="C:cytosol"/>
    <property type="evidence" value="ECO:0007669"/>
    <property type="project" value="TreeGrafter"/>
</dbReference>
<dbReference type="PANTHER" id="PTHR11070:SF2">
    <property type="entry name" value="ATP-DEPENDENT DNA HELICASE SRS2"/>
    <property type="match status" value="1"/>
</dbReference>
<accession>A0A6S6U9V9</accession>
<feature type="domain" description="UvrD-like helicase ATP-binding" evidence="6">
    <location>
        <begin position="1"/>
        <end position="50"/>
    </location>
</feature>
<evidence type="ECO:0000256" key="3">
    <source>
        <dbReference type="ARBA" id="ARBA00022806"/>
    </source>
</evidence>
<dbReference type="PANTHER" id="PTHR11070">
    <property type="entry name" value="UVRD / RECB / PCRA DNA HELICASE FAMILY MEMBER"/>
    <property type="match status" value="1"/>
</dbReference>
<keyword evidence="3 7" id="KW-0347">Helicase</keyword>
<dbReference type="EMBL" id="CACVAT010000555">
    <property type="protein sequence ID" value="CAA6829996.1"/>
    <property type="molecule type" value="Genomic_DNA"/>
</dbReference>
<dbReference type="SUPFAM" id="SSF52540">
    <property type="entry name" value="P-loop containing nucleoside triphosphate hydrolases"/>
    <property type="match status" value="1"/>
</dbReference>
<keyword evidence="1" id="KW-0547">Nucleotide-binding</keyword>
<evidence type="ECO:0000256" key="1">
    <source>
        <dbReference type="ARBA" id="ARBA00022741"/>
    </source>
</evidence>
<reference evidence="7" key="1">
    <citation type="submission" date="2020-01" db="EMBL/GenBank/DDBJ databases">
        <authorList>
            <person name="Meier V. D."/>
            <person name="Meier V D."/>
        </authorList>
    </citation>
    <scope>NUCLEOTIDE SEQUENCE</scope>
    <source>
        <strain evidence="7">HLG_WM_MAG_09</strain>
    </source>
</reference>
<dbReference type="GO" id="GO:0003677">
    <property type="term" value="F:DNA binding"/>
    <property type="evidence" value="ECO:0007669"/>
    <property type="project" value="InterPro"/>
</dbReference>
<evidence type="ECO:0000313" key="7">
    <source>
        <dbReference type="EMBL" id="CAA6829996.1"/>
    </source>
</evidence>
<keyword evidence="2" id="KW-0378">Hydrolase</keyword>
<evidence type="ECO:0000259" key="6">
    <source>
        <dbReference type="Pfam" id="PF00580"/>
    </source>
</evidence>
<dbReference type="GO" id="GO:0043138">
    <property type="term" value="F:3'-5' DNA helicase activity"/>
    <property type="evidence" value="ECO:0007669"/>
    <property type="project" value="TreeGrafter"/>
</dbReference>
<dbReference type="GO" id="GO:0005524">
    <property type="term" value="F:ATP binding"/>
    <property type="evidence" value="ECO:0007669"/>
    <property type="project" value="UniProtKB-KW"/>
</dbReference>
<sequence length="369" mass="41708">MIDECQDLSFEQLLILEKLSDIGVKLHFVGDLHQAIYGFRDVDPEVVRQFVIDNKFTNLKLTRNFRSCQKIINLCGVLTGRSNIVGQLTQLEPVCYLVQYDSCPTELMGVFEELCEDYQDVVIVARGHSTLQKFHTSATNLKAIHKLALAIKLFSDDDMELMDRSLVLFSEFIRHHIGQSIKPNSFNCPQSLESGLVWRKFLFLSLSYLTNNSLKNMDVGWSTWVRRAKPLVQGLGAQGFVTDEVKNSIERLNSANFRAPSGQAQVQVNTCFGDAKNIRRAHRKTTIHGTKGETHDVTMLVSTPDARGSSDSHWSKWLSSPSSEAARFAYVASSRPRHRLIWGVKALNQKEKSRFEGLGFHILPTCQSD</sequence>
<dbReference type="Pfam" id="PF00580">
    <property type="entry name" value="UvrD-helicase"/>
    <property type="match status" value="1"/>
</dbReference>
<dbReference type="Gene3D" id="3.40.50.300">
    <property type="entry name" value="P-loop containing nucleotide triphosphate hydrolases"/>
    <property type="match status" value="1"/>
</dbReference>